<keyword evidence="5 9" id="KW-0963">Cytoplasm</keyword>
<keyword evidence="13" id="KW-1185">Reference proteome</keyword>
<feature type="binding site" evidence="10">
    <location>
        <position position="124"/>
    </location>
    <ligand>
        <name>L-histidine</name>
        <dbReference type="ChEBI" id="CHEBI:57595"/>
    </ligand>
</feature>
<evidence type="ECO:0000256" key="10">
    <source>
        <dbReference type="PIRSR" id="PIRSR001549-1"/>
    </source>
</evidence>
<feature type="binding site" evidence="10">
    <location>
        <position position="128"/>
    </location>
    <ligand>
        <name>L-histidine</name>
        <dbReference type="ChEBI" id="CHEBI:57595"/>
    </ligand>
</feature>
<evidence type="ECO:0000256" key="4">
    <source>
        <dbReference type="ARBA" id="ARBA00020397"/>
    </source>
</evidence>
<dbReference type="InterPro" id="IPR045864">
    <property type="entry name" value="aa-tRNA-synth_II/BPL/LPL"/>
</dbReference>
<name>A0A939BNY1_9FIRM</name>
<dbReference type="EMBL" id="JAFBDQ010000003">
    <property type="protein sequence ID" value="MBM7555983.1"/>
    <property type="molecule type" value="Genomic_DNA"/>
</dbReference>
<comment type="pathway">
    <text evidence="2 9">Amino-acid biosynthesis; L-histidine biosynthesis; L-histidine from 5-phospho-alpha-D-ribose 1-diphosphate: step 1/9.</text>
</comment>
<dbReference type="GO" id="GO:0006427">
    <property type="term" value="P:histidyl-tRNA aminoacylation"/>
    <property type="evidence" value="ECO:0007669"/>
    <property type="project" value="UniProtKB-UniRule"/>
</dbReference>
<dbReference type="CDD" id="cd00773">
    <property type="entry name" value="HisRS-like_core"/>
    <property type="match status" value="1"/>
</dbReference>
<evidence type="ECO:0000259" key="11">
    <source>
        <dbReference type="PROSITE" id="PS50862"/>
    </source>
</evidence>
<dbReference type="RefSeq" id="WP_204700692.1">
    <property type="nucleotide sequence ID" value="NZ_JAFBDQ010000003.1"/>
</dbReference>
<feature type="binding site" evidence="10">
    <location>
        <begin position="273"/>
        <end position="274"/>
    </location>
    <ligand>
        <name>L-histidine</name>
        <dbReference type="ChEBI" id="CHEBI:57595"/>
    </ligand>
</feature>
<dbReference type="PROSITE" id="PS50862">
    <property type="entry name" value="AA_TRNA_LIGASE_II"/>
    <property type="match status" value="1"/>
</dbReference>
<dbReference type="GO" id="GO:0004821">
    <property type="term" value="F:histidine-tRNA ligase activity"/>
    <property type="evidence" value="ECO:0007669"/>
    <property type="project" value="UniProtKB-UniRule"/>
</dbReference>
<dbReference type="PANTHER" id="PTHR43707:SF6">
    <property type="entry name" value="ATP PHOSPHORIBOSYLTRANSFERASE REGULATORY SUBUNIT"/>
    <property type="match status" value="1"/>
</dbReference>
<keyword evidence="7 9" id="KW-0368">Histidine biosynthesis</keyword>
<keyword evidence="12" id="KW-0328">Glycosyltransferase</keyword>
<comment type="caution">
    <text evidence="12">The sequence shown here is derived from an EMBL/GenBank/DDBJ whole genome shotgun (WGS) entry which is preliminary data.</text>
</comment>
<dbReference type="NCBIfam" id="TIGR00443">
    <property type="entry name" value="hisZ_biosyn_reg"/>
    <property type="match status" value="1"/>
</dbReference>
<dbReference type="InterPro" id="IPR004516">
    <property type="entry name" value="HisRS/HisZ"/>
</dbReference>
<dbReference type="PIRSF" id="PIRSF001549">
    <property type="entry name" value="His-tRNA_synth"/>
    <property type="match status" value="1"/>
</dbReference>
<evidence type="ECO:0000256" key="8">
    <source>
        <dbReference type="ARBA" id="ARBA00025246"/>
    </source>
</evidence>
<dbReference type="InterPro" id="IPR041715">
    <property type="entry name" value="HisRS-like_core"/>
</dbReference>
<feature type="binding site" evidence="10">
    <location>
        <position position="269"/>
    </location>
    <ligand>
        <name>L-histidine</name>
        <dbReference type="ChEBI" id="CHEBI:57595"/>
    </ligand>
</feature>
<dbReference type="Proteomes" id="UP000774000">
    <property type="component" value="Unassembled WGS sequence"/>
</dbReference>
<sequence>MDWNKLQRPEGTRDYLPDLARKKKIIEEKVMEVFNSWGYEEIITPTFEYYDILSAATEGLHAKMYKFFNRKGEILALRPEMTASIARMVATELREKSLPLRLAYEGNVYRYETPRAGRHREFYQAGVELFGVDNPLGDAEVISIAVKAVENAGLNNFNIDIGDVGYFTGIMKEAKLDEELQIKIRHALSERNFVELKELLSGTDLNGQQKKAILAAQDLRGGKEVIAEAKDLVNNEESLEALINLEEVYKNLELMGVADYIYIDLSVVRGFDYYTGIVFEGYTHDLGYTICGGGRYDNLVKKFGYPTTATGFAVGVDRLILSLEKQGYEFEMENKKVILRLQPEDKEKGFELAEELRQNNNVELELATRDLEETIAYAKEKKIDQVLNLETSTSKEDYKINEIEIKAGEQDG</sequence>
<evidence type="ECO:0000313" key="12">
    <source>
        <dbReference type="EMBL" id="MBM7555983.1"/>
    </source>
</evidence>
<feature type="binding site" evidence="10">
    <location>
        <position position="110"/>
    </location>
    <ligand>
        <name>L-histidine</name>
        <dbReference type="ChEBI" id="CHEBI:57595"/>
    </ligand>
</feature>
<comment type="subcellular location">
    <subcellularLocation>
        <location evidence="1 9">Cytoplasm</location>
    </subcellularLocation>
</comment>
<keyword evidence="6 9" id="KW-0028">Amino-acid biosynthesis</keyword>
<protein>
    <recommendedName>
        <fullName evidence="4 9">ATP phosphoribosyltransferase regulatory subunit</fullName>
    </recommendedName>
</protein>
<evidence type="ECO:0000313" key="13">
    <source>
        <dbReference type="Proteomes" id="UP000774000"/>
    </source>
</evidence>
<dbReference type="HAMAP" id="MF_00125">
    <property type="entry name" value="HisZ"/>
    <property type="match status" value="1"/>
</dbReference>
<reference evidence="12" key="1">
    <citation type="submission" date="2021-01" db="EMBL/GenBank/DDBJ databases">
        <title>Genomic Encyclopedia of Type Strains, Phase IV (KMG-IV): sequencing the most valuable type-strain genomes for metagenomic binning, comparative biology and taxonomic classification.</title>
        <authorList>
            <person name="Goeker M."/>
        </authorList>
    </citation>
    <scope>NUCLEOTIDE SEQUENCE</scope>
    <source>
        <strain evidence="12">DSM 23230</strain>
    </source>
</reference>
<evidence type="ECO:0000256" key="9">
    <source>
        <dbReference type="HAMAP-Rule" id="MF_00125"/>
    </source>
</evidence>
<feature type="binding site" evidence="10">
    <location>
        <begin position="80"/>
        <end position="82"/>
    </location>
    <ligand>
        <name>L-histidine</name>
        <dbReference type="ChEBI" id="CHEBI:57595"/>
    </ligand>
</feature>
<dbReference type="GO" id="GO:0140096">
    <property type="term" value="F:catalytic activity, acting on a protein"/>
    <property type="evidence" value="ECO:0007669"/>
    <property type="project" value="UniProtKB-ARBA"/>
</dbReference>
<comment type="miscellaneous">
    <text evidence="9">This function is generally fulfilled by the C-terminal part of HisG, which is missing in some bacteria such as this one.</text>
</comment>
<evidence type="ECO:0000256" key="7">
    <source>
        <dbReference type="ARBA" id="ARBA00023102"/>
    </source>
</evidence>
<feature type="domain" description="Aminoacyl-transfer RNA synthetases class-II family profile" evidence="11">
    <location>
        <begin position="11"/>
        <end position="343"/>
    </location>
</feature>
<dbReference type="InterPro" id="IPR006195">
    <property type="entry name" value="aa-tRNA-synth_II"/>
</dbReference>
<comment type="subunit">
    <text evidence="9">Heteromultimer composed of HisG and HisZ subunits.</text>
</comment>
<dbReference type="PANTHER" id="PTHR43707">
    <property type="entry name" value="HISTIDYL-TRNA SYNTHETASE"/>
    <property type="match status" value="1"/>
</dbReference>
<comment type="function">
    <text evidence="8 9">Required for the first step of histidine biosynthesis. May allow the feedback regulation of ATP phosphoribosyltransferase activity by histidine.</text>
</comment>
<evidence type="ECO:0000256" key="1">
    <source>
        <dbReference type="ARBA" id="ARBA00004496"/>
    </source>
</evidence>
<evidence type="ECO:0000256" key="2">
    <source>
        <dbReference type="ARBA" id="ARBA00004667"/>
    </source>
</evidence>
<dbReference type="Gene3D" id="3.30.930.10">
    <property type="entry name" value="Bira Bifunctional Protein, Domain 2"/>
    <property type="match status" value="1"/>
</dbReference>
<dbReference type="GO" id="GO:0005737">
    <property type="term" value="C:cytoplasm"/>
    <property type="evidence" value="ECO:0007669"/>
    <property type="project" value="UniProtKB-SubCell"/>
</dbReference>
<dbReference type="InterPro" id="IPR015807">
    <property type="entry name" value="His-tRNA-ligase"/>
</dbReference>
<dbReference type="InterPro" id="IPR004517">
    <property type="entry name" value="HisZ"/>
</dbReference>
<evidence type="ECO:0000256" key="6">
    <source>
        <dbReference type="ARBA" id="ARBA00022605"/>
    </source>
</evidence>
<gene>
    <name evidence="9" type="primary">hisZ</name>
    <name evidence="12" type="ORF">JOC47_000817</name>
</gene>
<organism evidence="12 13">
    <name type="scientific">Halanaerobacter jeridensis</name>
    <dbReference type="NCBI Taxonomy" id="706427"/>
    <lineage>
        <taxon>Bacteria</taxon>
        <taxon>Bacillati</taxon>
        <taxon>Bacillota</taxon>
        <taxon>Clostridia</taxon>
        <taxon>Halanaerobiales</taxon>
        <taxon>Halobacteroidaceae</taxon>
        <taxon>Halanaerobacter</taxon>
    </lineage>
</organism>
<proteinExistence type="inferred from homology"/>
<evidence type="ECO:0000256" key="5">
    <source>
        <dbReference type="ARBA" id="ARBA00022490"/>
    </source>
</evidence>
<dbReference type="SUPFAM" id="SSF55681">
    <property type="entry name" value="Class II aaRS and biotin synthetases"/>
    <property type="match status" value="1"/>
</dbReference>
<dbReference type="Pfam" id="PF13393">
    <property type="entry name" value="tRNA-synt_His"/>
    <property type="match status" value="1"/>
</dbReference>
<dbReference type="NCBIfam" id="TIGR00442">
    <property type="entry name" value="hisS"/>
    <property type="match status" value="1"/>
</dbReference>
<comment type="similarity">
    <text evidence="3 9">Belongs to the class-II aminoacyl-tRNA synthetase family. HisZ subfamily.</text>
</comment>
<dbReference type="GO" id="GO:0000105">
    <property type="term" value="P:L-histidine biosynthetic process"/>
    <property type="evidence" value="ECO:0007669"/>
    <property type="project" value="UniProtKB-UniRule"/>
</dbReference>
<dbReference type="GO" id="GO:0005524">
    <property type="term" value="F:ATP binding"/>
    <property type="evidence" value="ECO:0007669"/>
    <property type="project" value="InterPro"/>
</dbReference>
<evidence type="ECO:0000256" key="3">
    <source>
        <dbReference type="ARBA" id="ARBA00005539"/>
    </source>
</evidence>
<dbReference type="GO" id="GO:0016757">
    <property type="term" value="F:glycosyltransferase activity"/>
    <property type="evidence" value="ECO:0007669"/>
    <property type="project" value="UniProtKB-KW"/>
</dbReference>
<accession>A0A939BNY1</accession>
<dbReference type="AlphaFoldDB" id="A0A939BNY1"/>
<keyword evidence="12" id="KW-0808">Transferase</keyword>